<evidence type="ECO:0000313" key="3">
    <source>
        <dbReference type="Proteomes" id="UP000809243"/>
    </source>
</evidence>
<proteinExistence type="predicted"/>
<dbReference type="AlphaFoldDB" id="A0A938YVI6"/>
<organism evidence="2 3">
    <name type="scientific">Candidatus Iainarchaeum sp</name>
    <dbReference type="NCBI Taxonomy" id="3101447"/>
    <lineage>
        <taxon>Archaea</taxon>
        <taxon>Candidatus Iainarchaeota</taxon>
        <taxon>Candidatus Iainarchaeia</taxon>
        <taxon>Candidatus Iainarchaeales</taxon>
        <taxon>Candidatus Iainarchaeaceae</taxon>
        <taxon>Candidatus Iainarchaeum</taxon>
    </lineage>
</organism>
<keyword evidence="1" id="KW-1133">Transmembrane helix</keyword>
<evidence type="ECO:0000313" key="2">
    <source>
        <dbReference type="EMBL" id="MBN2067904.1"/>
    </source>
</evidence>
<sequence length="64" mass="6626">VNQQGTYKATVKAADFEESITFQGKIQGTGSEPEPEPADQTILIAGLGIAIIIAAAIALKKIQG</sequence>
<feature type="non-terminal residue" evidence="2">
    <location>
        <position position="1"/>
    </location>
</feature>
<dbReference type="Proteomes" id="UP000809243">
    <property type="component" value="Unassembled WGS sequence"/>
</dbReference>
<protein>
    <submittedName>
        <fullName evidence="2">Uncharacterized protein</fullName>
    </submittedName>
</protein>
<keyword evidence="1" id="KW-0812">Transmembrane</keyword>
<feature type="transmembrane region" description="Helical" evidence="1">
    <location>
        <begin position="41"/>
        <end position="59"/>
    </location>
</feature>
<name>A0A938YVI6_9ARCH</name>
<reference evidence="2" key="1">
    <citation type="submission" date="2021-01" db="EMBL/GenBank/DDBJ databases">
        <title>Active Sulfur Cycling in an Early Earth Analoge.</title>
        <authorList>
            <person name="Hahn C.R."/>
            <person name="Youssef N.H."/>
            <person name="Elshahed M."/>
        </authorList>
    </citation>
    <scope>NUCLEOTIDE SEQUENCE</scope>
    <source>
        <strain evidence="2">Zod_Metabat.1151</strain>
    </source>
</reference>
<dbReference type="EMBL" id="JAFGDB010000099">
    <property type="protein sequence ID" value="MBN2067904.1"/>
    <property type="molecule type" value="Genomic_DNA"/>
</dbReference>
<keyword evidence="1" id="KW-0472">Membrane</keyword>
<comment type="caution">
    <text evidence="2">The sequence shown here is derived from an EMBL/GenBank/DDBJ whole genome shotgun (WGS) entry which is preliminary data.</text>
</comment>
<evidence type="ECO:0000256" key="1">
    <source>
        <dbReference type="SAM" id="Phobius"/>
    </source>
</evidence>
<accession>A0A938YVI6</accession>
<gene>
    <name evidence="2" type="ORF">JW744_05540</name>
</gene>